<sequence>MIFFLLLDELVADFLMPKFRSSTMNIRPMRSLFLLLVMGAAFGLTGGLLATPMAAVTKAILTGSIPTANLQDPEVKSRVDAVVYP</sequence>
<comment type="caution">
    <text evidence="1">The sequence shown here is derived from an EMBL/GenBank/DDBJ whole genome shotgun (WGS) entry which is preliminary data.</text>
</comment>
<protein>
    <recommendedName>
        <fullName evidence="3">AI-2E family transporter</fullName>
    </recommendedName>
</protein>
<reference evidence="1 2" key="1">
    <citation type="submission" date="2018-07" db="EMBL/GenBank/DDBJ databases">
        <title>A draft genome of a endophytic bacteria, a new species of Pedobacter.</title>
        <authorList>
            <person name="Zhang Z.D."/>
            <person name="Chen Z.J."/>
        </authorList>
    </citation>
    <scope>NUCLEOTIDE SEQUENCE [LARGE SCALE GENOMIC DNA]</scope>
    <source>
        <strain evidence="1 2">RS10</strain>
    </source>
</reference>
<keyword evidence="2" id="KW-1185">Reference proteome</keyword>
<organism evidence="1 2">
    <name type="scientific">Pedobacter miscanthi</name>
    <dbReference type="NCBI Taxonomy" id="2259170"/>
    <lineage>
        <taxon>Bacteria</taxon>
        <taxon>Pseudomonadati</taxon>
        <taxon>Bacteroidota</taxon>
        <taxon>Sphingobacteriia</taxon>
        <taxon>Sphingobacteriales</taxon>
        <taxon>Sphingobacteriaceae</taxon>
        <taxon>Pedobacter</taxon>
    </lineage>
</organism>
<evidence type="ECO:0008006" key="3">
    <source>
        <dbReference type="Google" id="ProtNLM"/>
    </source>
</evidence>
<evidence type="ECO:0000313" key="1">
    <source>
        <dbReference type="EMBL" id="RBQ11497.1"/>
    </source>
</evidence>
<dbReference type="Proteomes" id="UP000252081">
    <property type="component" value="Unassembled WGS sequence"/>
</dbReference>
<dbReference type="EMBL" id="QNQU01000002">
    <property type="protein sequence ID" value="RBQ11497.1"/>
    <property type="molecule type" value="Genomic_DNA"/>
</dbReference>
<accession>A0A366LC71</accession>
<dbReference type="OrthoDB" id="9799225at2"/>
<evidence type="ECO:0000313" key="2">
    <source>
        <dbReference type="Proteomes" id="UP000252081"/>
    </source>
</evidence>
<dbReference type="AlphaFoldDB" id="A0A366LC71"/>
<proteinExistence type="predicted"/>
<gene>
    <name evidence="1" type="ORF">DRW42_03275</name>
</gene>
<name>A0A366LC71_9SPHI</name>